<accession>A0A225VS78</accession>
<dbReference type="EMBL" id="NBNE01003367">
    <property type="protein sequence ID" value="OWZ07869.1"/>
    <property type="molecule type" value="Genomic_DNA"/>
</dbReference>
<dbReference type="AlphaFoldDB" id="A0A225VS78"/>
<gene>
    <name evidence="1" type="ORF">PHMEG_00019677</name>
</gene>
<proteinExistence type="predicted"/>
<comment type="caution">
    <text evidence="1">The sequence shown here is derived from an EMBL/GenBank/DDBJ whole genome shotgun (WGS) entry which is preliminary data.</text>
</comment>
<organism evidence="1 2">
    <name type="scientific">Phytophthora megakarya</name>
    <dbReference type="NCBI Taxonomy" id="4795"/>
    <lineage>
        <taxon>Eukaryota</taxon>
        <taxon>Sar</taxon>
        <taxon>Stramenopiles</taxon>
        <taxon>Oomycota</taxon>
        <taxon>Peronosporomycetes</taxon>
        <taxon>Peronosporales</taxon>
        <taxon>Peronosporaceae</taxon>
        <taxon>Phytophthora</taxon>
    </lineage>
</organism>
<dbReference type="Proteomes" id="UP000198211">
    <property type="component" value="Unassembled WGS sequence"/>
</dbReference>
<evidence type="ECO:0000313" key="2">
    <source>
        <dbReference type="Proteomes" id="UP000198211"/>
    </source>
</evidence>
<reference evidence="2" key="1">
    <citation type="submission" date="2017-03" db="EMBL/GenBank/DDBJ databases">
        <title>Phytopthora megakarya and P. palmivora, two closely related causual agents of cacao black pod achieved similar genome size and gene model numbers by different mechanisms.</title>
        <authorList>
            <person name="Ali S."/>
            <person name="Shao J."/>
            <person name="Larry D.J."/>
            <person name="Kronmiller B."/>
            <person name="Shen D."/>
            <person name="Strem M.D."/>
            <person name="Melnick R.L."/>
            <person name="Guiltinan M.J."/>
            <person name="Tyler B.M."/>
            <person name="Meinhardt L.W."/>
            <person name="Bailey B.A."/>
        </authorList>
    </citation>
    <scope>NUCLEOTIDE SEQUENCE [LARGE SCALE GENOMIC DNA]</scope>
    <source>
        <strain evidence="2">zdho120</strain>
    </source>
</reference>
<sequence>MHNVESPRHPWQVPFDRMPNEPLTFSLGRFVKRVRISIRASGLGGLVRMWRRFSGYCYEDNEKFDLCVALWERRHWLQVSSMDNPIQAFRETSDPLDPFTRVGLDLWADLNQTRNNRADLLRMQFDLLWEWCAKTSGGTGTLPTEVLLEPSYLQYPMEVLEWAPATEDWYGNCWIDDPAEHPYTTTYAPCNPEAPVFVPCSMTRQAVISGIVVNQSLADADPVAPRINEVSVGSKAADCSPNGVAKDGSVGAESAAPLPVEATEALTRTRSRLPLSNQRRRVLVQW</sequence>
<name>A0A225VS78_9STRA</name>
<evidence type="ECO:0000313" key="1">
    <source>
        <dbReference type="EMBL" id="OWZ07869.1"/>
    </source>
</evidence>
<keyword evidence="2" id="KW-1185">Reference proteome</keyword>
<dbReference type="OrthoDB" id="10528928at2759"/>
<protein>
    <submittedName>
        <fullName evidence="1">Uncharacterized protein</fullName>
    </submittedName>
</protein>